<gene>
    <name evidence="3" type="ORF">SAMN05421639_101220</name>
</gene>
<keyword evidence="2" id="KW-0732">Signal</keyword>
<evidence type="ECO:0008006" key="5">
    <source>
        <dbReference type="Google" id="ProtNLM"/>
    </source>
</evidence>
<feature type="chain" id="PRO_5012410624" description="Lipoprotein" evidence="2">
    <location>
        <begin position="20"/>
        <end position="99"/>
    </location>
</feature>
<dbReference type="EMBL" id="FTNY01000001">
    <property type="protein sequence ID" value="SIS28607.1"/>
    <property type="molecule type" value="Genomic_DNA"/>
</dbReference>
<feature type="compositionally biased region" description="Low complexity" evidence="1">
    <location>
        <begin position="54"/>
        <end position="73"/>
    </location>
</feature>
<evidence type="ECO:0000313" key="3">
    <source>
        <dbReference type="EMBL" id="SIS28607.1"/>
    </source>
</evidence>
<organism evidence="3 4">
    <name type="scientific">Chryseobacterium shigense</name>
    <dbReference type="NCBI Taxonomy" id="297244"/>
    <lineage>
        <taxon>Bacteria</taxon>
        <taxon>Pseudomonadati</taxon>
        <taxon>Bacteroidota</taxon>
        <taxon>Flavobacteriia</taxon>
        <taxon>Flavobacteriales</taxon>
        <taxon>Weeksellaceae</taxon>
        <taxon>Chryseobacterium group</taxon>
        <taxon>Chryseobacterium</taxon>
    </lineage>
</organism>
<feature type="region of interest" description="Disordered" evidence="1">
    <location>
        <begin position="19"/>
        <end position="99"/>
    </location>
</feature>
<name>A0A1N7HUS9_9FLAO</name>
<feature type="compositionally biased region" description="Polar residues" evidence="1">
    <location>
        <begin position="83"/>
        <end position="99"/>
    </location>
</feature>
<evidence type="ECO:0000313" key="4">
    <source>
        <dbReference type="Proteomes" id="UP000186373"/>
    </source>
</evidence>
<dbReference type="AlphaFoldDB" id="A0A1N7HUS9"/>
<evidence type="ECO:0000256" key="1">
    <source>
        <dbReference type="SAM" id="MobiDB-lite"/>
    </source>
</evidence>
<dbReference type="RefSeq" id="WP_123911980.1">
    <property type="nucleotide sequence ID" value="NZ_FTNY01000001.1"/>
</dbReference>
<sequence>MKKLTLVAALLLGAICINAQESKTGQQKETTVNNGSVYDSNRNASSEKVTTQRTSNPAPQQQSQPSTNQPNSTRYGERKTTPEAAQNNSNRSSGKASPQ</sequence>
<evidence type="ECO:0000256" key="2">
    <source>
        <dbReference type="SAM" id="SignalP"/>
    </source>
</evidence>
<proteinExistence type="predicted"/>
<feature type="signal peptide" evidence="2">
    <location>
        <begin position="1"/>
        <end position="19"/>
    </location>
</feature>
<dbReference type="Proteomes" id="UP000186373">
    <property type="component" value="Unassembled WGS sequence"/>
</dbReference>
<accession>A0A1N7HUS9</accession>
<keyword evidence="4" id="KW-1185">Reference proteome</keyword>
<feature type="compositionally biased region" description="Polar residues" evidence="1">
    <location>
        <begin position="19"/>
        <end position="53"/>
    </location>
</feature>
<reference evidence="4" key="1">
    <citation type="submission" date="2017-01" db="EMBL/GenBank/DDBJ databases">
        <authorList>
            <person name="Varghese N."/>
            <person name="Submissions S."/>
        </authorList>
    </citation>
    <scope>NUCLEOTIDE SEQUENCE [LARGE SCALE GENOMIC DNA]</scope>
    <source>
        <strain evidence="4">DSM 17126</strain>
    </source>
</reference>
<protein>
    <recommendedName>
        <fullName evidence="5">Lipoprotein</fullName>
    </recommendedName>
</protein>